<evidence type="ECO:0000313" key="2">
    <source>
        <dbReference type="Proteomes" id="UP001223501"/>
    </source>
</evidence>
<sequence>MKINKLYLIISIINCTFGFAQNSIGSKINTKINNDFISSIKSFVGKLNPEEYKETRKEILKELKVEIPEEKAILIHFYQYGVNCYEYGLKERNALGVIQNTIKISSKISKENNTIDFFIYTSNALHKERIQDKNIFILDSGFFEKNIFTLKENCRAFFILKTNGEFMKYYGSDYFTEVSNFLKKQ</sequence>
<proteinExistence type="predicted"/>
<evidence type="ECO:0000313" key="1">
    <source>
        <dbReference type="EMBL" id="WIH96119.1"/>
    </source>
</evidence>
<dbReference type="Proteomes" id="UP001223501">
    <property type="component" value="Chromosome"/>
</dbReference>
<gene>
    <name evidence="1" type="ORF">OBA43_07435</name>
</gene>
<protein>
    <submittedName>
        <fullName evidence="1">Uncharacterized protein</fullName>
    </submittedName>
</protein>
<dbReference type="EMBL" id="CP106831">
    <property type="protein sequence ID" value="WIH96119.1"/>
    <property type="molecule type" value="Genomic_DNA"/>
</dbReference>
<accession>A0ABY8V392</accession>
<organism evidence="1 2">
    <name type="scientific">Empedobacter falsenii</name>
    <dbReference type="NCBI Taxonomy" id="343874"/>
    <lineage>
        <taxon>Bacteria</taxon>
        <taxon>Pseudomonadati</taxon>
        <taxon>Bacteroidota</taxon>
        <taxon>Flavobacteriia</taxon>
        <taxon>Flavobacteriales</taxon>
        <taxon>Weeksellaceae</taxon>
        <taxon>Empedobacter</taxon>
    </lineage>
</organism>
<name>A0ABY8V392_9FLAO</name>
<reference evidence="1 2" key="1">
    <citation type="submission" date="2022-09" db="EMBL/GenBank/DDBJ databases">
        <title>Whole genome sequencing analysis of tet(X)-positive Empedobacter falsenii YWS9-3.</title>
        <authorList>
            <person name="Chen C."/>
            <person name="Lv Y.-L."/>
        </authorList>
    </citation>
    <scope>NUCLEOTIDE SEQUENCE [LARGE SCALE GENOMIC DNA]</scope>
    <source>
        <strain evidence="1 2">YWS9-3_T</strain>
    </source>
</reference>
<keyword evidence="2" id="KW-1185">Reference proteome</keyword>
<dbReference type="RefSeq" id="WP_260541397.1">
    <property type="nucleotide sequence ID" value="NZ_CP106831.1"/>
</dbReference>